<name>H2XVC6_CIOIN</name>
<proteinExistence type="predicted"/>
<sequence>MWSLSPFTEIFFLKILTEEPPHMIMETPEQAMKNKTSLHLTGNMSKQLLAQLSERKNNDWIKLRWFSELFCSSYRLENLWDLVCVIRGQRESSLSKSYKHGILHRKHLTKYKTSNAQEIEHSIVYKSGTGYRQNEKSLLRAAELHLKLGNMKRHCEILVQLNQWE</sequence>
<evidence type="ECO:0000313" key="2">
    <source>
        <dbReference type="Proteomes" id="UP000008144"/>
    </source>
</evidence>
<reference evidence="1" key="2">
    <citation type="journal article" date="2008" name="Genome Biol.">
        <title>Improved genome assembly and evidence-based global gene model set for the chordate Ciona intestinalis: new insight into intron and operon populations.</title>
        <authorList>
            <person name="Satou Y."/>
            <person name="Mineta K."/>
            <person name="Ogasawara M."/>
            <person name="Sasakura Y."/>
            <person name="Shoguchi E."/>
            <person name="Ueno K."/>
            <person name="Yamada L."/>
            <person name="Matsumoto J."/>
            <person name="Wasserscheid J."/>
            <person name="Dewar K."/>
            <person name="Wiley G.B."/>
            <person name="Macmil S.L."/>
            <person name="Roe B.A."/>
            <person name="Zeller R.W."/>
            <person name="Hastings K.E."/>
            <person name="Lemaire P."/>
            <person name="Lindquist E."/>
            <person name="Endo T."/>
            <person name="Hotta K."/>
            <person name="Inaba K."/>
        </authorList>
    </citation>
    <scope>NUCLEOTIDE SEQUENCE [LARGE SCALE GENOMIC DNA]</scope>
    <source>
        <strain evidence="1">wild type</strain>
    </source>
</reference>
<reference evidence="1" key="4">
    <citation type="submission" date="2025-09" db="UniProtKB">
        <authorList>
            <consortium name="Ensembl"/>
        </authorList>
    </citation>
    <scope>IDENTIFICATION</scope>
</reference>
<dbReference type="PANTHER" id="PTHR44464:SF1">
    <property type="entry name" value="WD REPEAT-CONTAINING PROTEIN 17"/>
    <property type="match status" value="1"/>
</dbReference>
<dbReference type="STRING" id="7719.ENSCINP00000033610"/>
<dbReference type="AlphaFoldDB" id="H2XVC6"/>
<dbReference type="HOGENOM" id="CLU_1614509_0_0_1"/>
<organism evidence="1 2">
    <name type="scientific">Ciona intestinalis</name>
    <name type="common">Transparent sea squirt</name>
    <name type="synonym">Ascidia intestinalis</name>
    <dbReference type="NCBI Taxonomy" id="7719"/>
    <lineage>
        <taxon>Eukaryota</taxon>
        <taxon>Metazoa</taxon>
        <taxon>Chordata</taxon>
        <taxon>Tunicata</taxon>
        <taxon>Ascidiacea</taxon>
        <taxon>Phlebobranchia</taxon>
        <taxon>Cionidae</taxon>
        <taxon>Ciona</taxon>
    </lineage>
</organism>
<reference evidence="1" key="3">
    <citation type="submission" date="2025-08" db="UniProtKB">
        <authorList>
            <consortium name="Ensembl"/>
        </authorList>
    </citation>
    <scope>IDENTIFICATION</scope>
</reference>
<keyword evidence="2" id="KW-1185">Reference proteome</keyword>
<dbReference type="Ensembl" id="ENSCINT00000033639.1">
    <property type="protein sequence ID" value="ENSCINP00000033610.1"/>
    <property type="gene ID" value="ENSCING00000021046.1"/>
</dbReference>
<dbReference type="InParanoid" id="H2XVC6"/>
<dbReference type="EMBL" id="EAAA01001281">
    <property type="status" value="NOT_ANNOTATED_CDS"/>
    <property type="molecule type" value="Genomic_DNA"/>
</dbReference>
<reference evidence="2" key="1">
    <citation type="journal article" date="2002" name="Science">
        <title>The draft genome of Ciona intestinalis: insights into chordate and vertebrate origins.</title>
        <authorList>
            <person name="Dehal P."/>
            <person name="Satou Y."/>
            <person name="Campbell R.K."/>
            <person name="Chapman J."/>
            <person name="Degnan B."/>
            <person name="De Tomaso A."/>
            <person name="Davidson B."/>
            <person name="Di Gregorio A."/>
            <person name="Gelpke M."/>
            <person name="Goodstein D.M."/>
            <person name="Harafuji N."/>
            <person name="Hastings K.E."/>
            <person name="Ho I."/>
            <person name="Hotta K."/>
            <person name="Huang W."/>
            <person name="Kawashima T."/>
            <person name="Lemaire P."/>
            <person name="Martinez D."/>
            <person name="Meinertzhagen I.A."/>
            <person name="Necula S."/>
            <person name="Nonaka M."/>
            <person name="Putnam N."/>
            <person name="Rash S."/>
            <person name="Saiga H."/>
            <person name="Satake M."/>
            <person name="Terry A."/>
            <person name="Yamada L."/>
            <person name="Wang H.G."/>
            <person name="Awazu S."/>
            <person name="Azumi K."/>
            <person name="Boore J."/>
            <person name="Branno M."/>
            <person name="Chin-Bow S."/>
            <person name="DeSantis R."/>
            <person name="Doyle S."/>
            <person name="Francino P."/>
            <person name="Keys D.N."/>
            <person name="Haga S."/>
            <person name="Hayashi H."/>
            <person name="Hino K."/>
            <person name="Imai K.S."/>
            <person name="Inaba K."/>
            <person name="Kano S."/>
            <person name="Kobayashi K."/>
            <person name="Kobayashi M."/>
            <person name="Lee B.I."/>
            <person name="Makabe K.W."/>
            <person name="Manohar C."/>
            <person name="Matassi G."/>
            <person name="Medina M."/>
            <person name="Mochizuki Y."/>
            <person name="Mount S."/>
            <person name="Morishita T."/>
            <person name="Miura S."/>
            <person name="Nakayama A."/>
            <person name="Nishizaka S."/>
            <person name="Nomoto H."/>
            <person name="Ohta F."/>
            <person name="Oishi K."/>
            <person name="Rigoutsos I."/>
            <person name="Sano M."/>
            <person name="Sasaki A."/>
            <person name="Sasakura Y."/>
            <person name="Shoguchi E."/>
            <person name="Shin-i T."/>
            <person name="Spagnuolo A."/>
            <person name="Stainier D."/>
            <person name="Suzuki M.M."/>
            <person name="Tassy O."/>
            <person name="Takatori N."/>
            <person name="Tokuoka M."/>
            <person name="Yagi K."/>
            <person name="Yoshizaki F."/>
            <person name="Wada S."/>
            <person name="Zhang C."/>
            <person name="Hyatt P.D."/>
            <person name="Larimer F."/>
            <person name="Detter C."/>
            <person name="Doggett N."/>
            <person name="Glavina T."/>
            <person name="Hawkins T."/>
            <person name="Richardson P."/>
            <person name="Lucas S."/>
            <person name="Kohara Y."/>
            <person name="Levine M."/>
            <person name="Satoh N."/>
            <person name="Rokhsar D.S."/>
        </authorList>
    </citation>
    <scope>NUCLEOTIDE SEQUENCE [LARGE SCALE GENOMIC DNA]</scope>
</reference>
<dbReference type="PANTHER" id="PTHR44464">
    <property type="entry name" value="WD REPEAT-CONTAINING PROTEIN 17"/>
    <property type="match status" value="1"/>
</dbReference>
<accession>H2XVC6</accession>
<evidence type="ECO:0000313" key="1">
    <source>
        <dbReference type="Ensembl" id="ENSCINP00000033610.1"/>
    </source>
</evidence>
<protein>
    <submittedName>
        <fullName evidence="1">Uncharacterized protein</fullName>
    </submittedName>
</protein>
<dbReference type="Proteomes" id="UP000008144">
    <property type="component" value="Chromosome 14"/>
</dbReference>